<gene>
    <name evidence="5" type="ORF">Pmani_032051</name>
</gene>
<dbReference type="AlphaFoldDB" id="A0AAE1NUI1"/>
<accession>A0AAE1NUI1</accession>
<name>A0AAE1NUI1_9EUCA</name>
<dbReference type="FunFam" id="1.25.40.10:FF:000213">
    <property type="entry name" value="Tetratricopeptide repeat domain 36"/>
    <property type="match status" value="1"/>
</dbReference>
<evidence type="ECO:0000256" key="2">
    <source>
        <dbReference type="ARBA" id="ARBA00022737"/>
    </source>
</evidence>
<comment type="similarity">
    <text evidence="1">Belongs to the TTC36 family.</text>
</comment>
<reference evidence="5" key="1">
    <citation type="submission" date="2023-11" db="EMBL/GenBank/DDBJ databases">
        <title>Genome assemblies of two species of porcelain crab, Petrolisthes cinctipes and Petrolisthes manimaculis (Anomura: Porcellanidae).</title>
        <authorList>
            <person name="Angst P."/>
        </authorList>
    </citation>
    <scope>NUCLEOTIDE SEQUENCE</scope>
    <source>
        <strain evidence="5">PB745_02</strain>
        <tissue evidence="5">Gill</tissue>
    </source>
</reference>
<protein>
    <recommendedName>
        <fullName evidence="7">Tetratricopeptide repeat protein 36</fullName>
    </recommendedName>
</protein>
<dbReference type="InterPro" id="IPR011990">
    <property type="entry name" value="TPR-like_helical_dom_sf"/>
</dbReference>
<dbReference type="PANTHER" id="PTHR21405:SF0">
    <property type="entry name" value="TETRATRICOPEPTIDE REPEAT PROTEIN 36"/>
    <property type="match status" value="1"/>
</dbReference>
<dbReference type="SUPFAM" id="SSF48452">
    <property type="entry name" value="TPR-like"/>
    <property type="match status" value="1"/>
</dbReference>
<dbReference type="PROSITE" id="PS50005">
    <property type="entry name" value="TPR"/>
    <property type="match status" value="1"/>
</dbReference>
<feature type="repeat" description="TPR" evidence="4">
    <location>
        <begin position="95"/>
        <end position="128"/>
    </location>
</feature>
<evidence type="ECO:0000256" key="4">
    <source>
        <dbReference type="PROSITE-ProRule" id="PRU00339"/>
    </source>
</evidence>
<sequence length="234" mass="25584">MLSTRSRAAFTDARGAVSSFLLTCKVLGIRSEYISIHIFTPPPQVIQLKMSSAGDRAILNSIFNPLLPVGECVYDENIPEELRDQEEVTPENEEAKVLELEGVKSAEAGNVAAAVISFSKAIEIAPNKPSCYNNRAQALRLQGHVEEAMTDLDAALELSQGKGRAACQAYTQRAMIHRLRGDNDNARLDFQEAANLGSEFAKAQLVQMNPYAALCNKMLHDVFSKLQRGECTGV</sequence>
<dbReference type="Gene3D" id="1.25.40.10">
    <property type="entry name" value="Tetratricopeptide repeat domain"/>
    <property type="match status" value="1"/>
</dbReference>
<dbReference type="Pfam" id="PF13431">
    <property type="entry name" value="TPR_17"/>
    <property type="match status" value="1"/>
</dbReference>
<evidence type="ECO:0000313" key="6">
    <source>
        <dbReference type="Proteomes" id="UP001292094"/>
    </source>
</evidence>
<dbReference type="InterPro" id="IPR019734">
    <property type="entry name" value="TPR_rpt"/>
</dbReference>
<dbReference type="Proteomes" id="UP001292094">
    <property type="component" value="Unassembled WGS sequence"/>
</dbReference>
<keyword evidence="2" id="KW-0677">Repeat</keyword>
<proteinExistence type="inferred from homology"/>
<keyword evidence="6" id="KW-1185">Reference proteome</keyword>
<evidence type="ECO:0008006" key="7">
    <source>
        <dbReference type="Google" id="ProtNLM"/>
    </source>
</evidence>
<comment type="caution">
    <text evidence="5">The sequence shown here is derived from an EMBL/GenBank/DDBJ whole genome shotgun (WGS) entry which is preliminary data.</text>
</comment>
<dbReference type="PANTHER" id="PTHR21405">
    <property type="entry name" value="CDNA SEQUENCE BC021608"/>
    <property type="match status" value="1"/>
</dbReference>
<organism evidence="5 6">
    <name type="scientific">Petrolisthes manimaculis</name>
    <dbReference type="NCBI Taxonomy" id="1843537"/>
    <lineage>
        <taxon>Eukaryota</taxon>
        <taxon>Metazoa</taxon>
        <taxon>Ecdysozoa</taxon>
        <taxon>Arthropoda</taxon>
        <taxon>Crustacea</taxon>
        <taxon>Multicrustacea</taxon>
        <taxon>Malacostraca</taxon>
        <taxon>Eumalacostraca</taxon>
        <taxon>Eucarida</taxon>
        <taxon>Decapoda</taxon>
        <taxon>Pleocyemata</taxon>
        <taxon>Anomura</taxon>
        <taxon>Galatheoidea</taxon>
        <taxon>Porcellanidae</taxon>
        <taxon>Petrolisthes</taxon>
    </lineage>
</organism>
<dbReference type="GO" id="GO:0006570">
    <property type="term" value="P:tyrosine metabolic process"/>
    <property type="evidence" value="ECO:0007669"/>
    <property type="project" value="TreeGrafter"/>
</dbReference>
<keyword evidence="3 4" id="KW-0802">TPR repeat</keyword>
<dbReference type="EMBL" id="JAWZYT010004089">
    <property type="protein sequence ID" value="KAK4295381.1"/>
    <property type="molecule type" value="Genomic_DNA"/>
</dbReference>
<evidence type="ECO:0000256" key="3">
    <source>
        <dbReference type="ARBA" id="ARBA00022803"/>
    </source>
</evidence>
<evidence type="ECO:0000313" key="5">
    <source>
        <dbReference type="EMBL" id="KAK4295381.1"/>
    </source>
</evidence>
<dbReference type="InterPro" id="IPR038906">
    <property type="entry name" value="TTC36"/>
</dbReference>
<dbReference type="SMART" id="SM00028">
    <property type="entry name" value="TPR"/>
    <property type="match status" value="3"/>
</dbReference>
<evidence type="ECO:0000256" key="1">
    <source>
        <dbReference type="ARBA" id="ARBA00006995"/>
    </source>
</evidence>